<dbReference type="KEGG" id="pcy:PCYB_053770"/>
<evidence type="ECO:0000313" key="2">
    <source>
        <dbReference type="EMBL" id="GAB65359.1"/>
    </source>
</evidence>
<protein>
    <submittedName>
        <fullName evidence="2">Tryptophan-rich antigen</fullName>
    </submittedName>
</protein>
<dbReference type="PhylomeDB" id="K6UQV3"/>
<accession>K6UQV3</accession>
<dbReference type="EMBL" id="DF157097">
    <property type="protein sequence ID" value="GAB65359.1"/>
    <property type="molecule type" value="Genomic_DNA"/>
</dbReference>
<sequence length="115" mass="13897">MELDIYQNDSPSQNNFLSKLNIQGKDHILSDINEDFLMALVYSCLFVFTCYILLYMSYHLSVNKKRKKDMYDSMGAVFFDQKIIKKSEDLKIQLWNNWMTRLELDWKRFDTFIKN</sequence>
<dbReference type="Proteomes" id="UP000006319">
    <property type="component" value="Chromosome 5"/>
</dbReference>
<reference evidence="2 3" key="1">
    <citation type="journal article" date="2012" name="Nat. Genet.">
        <title>Plasmodium cynomolgi genome sequences provide insight into Plasmodium vivax and the monkey malaria clade.</title>
        <authorList>
            <person name="Tachibana S."/>
            <person name="Sullivan S.A."/>
            <person name="Kawai S."/>
            <person name="Nakamura S."/>
            <person name="Kim H.R."/>
            <person name="Goto N."/>
            <person name="Arisue N."/>
            <person name="Palacpac N.M.Q."/>
            <person name="Honma H."/>
            <person name="Yagi M."/>
            <person name="Tougan T."/>
            <person name="Katakai Y."/>
            <person name="Kaneko O."/>
            <person name="Mita T."/>
            <person name="Kita K."/>
            <person name="Yasutomi Y."/>
            <person name="Sutton P.L."/>
            <person name="Shakhbatyan R."/>
            <person name="Horii T."/>
            <person name="Yasunaga T."/>
            <person name="Barnwell J.W."/>
            <person name="Escalante A.A."/>
            <person name="Carlton J.M."/>
            <person name="Tanabe K."/>
        </authorList>
    </citation>
    <scope>NUCLEOTIDE SEQUENCE [LARGE SCALE GENOMIC DNA]</scope>
    <source>
        <strain evidence="2 3">B</strain>
    </source>
</reference>
<dbReference type="GeneID" id="14691459"/>
<keyword evidence="1" id="KW-0812">Transmembrane</keyword>
<evidence type="ECO:0000256" key="1">
    <source>
        <dbReference type="SAM" id="Phobius"/>
    </source>
</evidence>
<dbReference type="OrthoDB" id="379338at2759"/>
<dbReference type="VEuPathDB" id="PlasmoDB:PCYB_053770"/>
<organism evidence="2 3">
    <name type="scientific">Plasmodium cynomolgi (strain B)</name>
    <dbReference type="NCBI Taxonomy" id="1120755"/>
    <lineage>
        <taxon>Eukaryota</taxon>
        <taxon>Sar</taxon>
        <taxon>Alveolata</taxon>
        <taxon>Apicomplexa</taxon>
        <taxon>Aconoidasida</taxon>
        <taxon>Haemosporida</taxon>
        <taxon>Plasmodiidae</taxon>
        <taxon>Plasmodium</taxon>
        <taxon>Plasmodium (Plasmodium)</taxon>
    </lineage>
</organism>
<name>K6UQV3_PLACD</name>
<proteinExistence type="predicted"/>
<dbReference type="RefSeq" id="XP_004221306.1">
    <property type="nucleotide sequence ID" value="XM_004221258.1"/>
</dbReference>
<keyword evidence="3" id="KW-1185">Reference proteome</keyword>
<dbReference type="AlphaFoldDB" id="K6UQV3"/>
<keyword evidence="1" id="KW-0472">Membrane</keyword>
<feature type="transmembrane region" description="Helical" evidence="1">
    <location>
        <begin position="36"/>
        <end position="58"/>
    </location>
</feature>
<gene>
    <name evidence="2" type="ORF">PCYB_053770</name>
</gene>
<evidence type="ECO:0000313" key="3">
    <source>
        <dbReference type="Proteomes" id="UP000006319"/>
    </source>
</evidence>
<keyword evidence="1" id="KW-1133">Transmembrane helix</keyword>